<reference evidence="2" key="1">
    <citation type="submission" date="2022-10" db="EMBL/GenBank/DDBJ databases">
        <authorList>
            <person name="Yu W.X."/>
        </authorList>
    </citation>
    <scope>NUCLEOTIDE SEQUENCE</scope>
    <source>
        <strain evidence="2">AAT</strain>
    </source>
</reference>
<dbReference type="RefSeq" id="WP_301192376.1">
    <property type="nucleotide sequence ID" value="NZ_JAPDPJ010000066.1"/>
</dbReference>
<dbReference type="AlphaFoldDB" id="A0AAE3SGT2"/>
<evidence type="ECO:0000313" key="3">
    <source>
        <dbReference type="Proteomes" id="UP001209229"/>
    </source>
</evidence>
<accession>A0AAE3SGT2</accession>
<evidence type="ECO:0000256" key="1">
    <source>
        <dbReference type="SAM" id="SignalP"/>
    </source>
</evidence>
<dbReference type="EMBL" id="JAPDPJ010000066">
    <property type="protein sequence ID" value="MCW3788820.1"/>
    <property type="molecule type" value="Genomic_DNA"/>
</dbReference>
<keyword evidence="1" id="KW-0732">Signal</keyword>
<protein>
    <recommendedName>
        <fullName evidence="4">DUF4382 domain-containing protein</fullName>
    </recommendedName>
</protein>
<dbReference type="PROSITE" id="PS51257">
    <property type="entry name" value="PROKAR_LIPOPROTEIN"/>
    <property type="match status" value="1"/>
</dbReference>
<proteinExistence type="predicted"/>
<feature type="chain" id="PRO_5041929085" description="DUF4382 domain-containing protein" evidence="1">
    <location>
        <begin position="25"/>
        <end position="174"/>
    </location>
</feature>
<keyword evidence="3" id="KW-1185">Reference proteome</keyword>
<comment type="caution">
    <text evidence="2">The sequence shown here is derived from an EMBL/GenBank/DDBJ whole genome shotgun (WGS) entry which is preliminary data.</text>
</comment>
<evidence type="ECO:0000313" key="2">
    <source>
        <dbReference type="EMBL" id="MCW3788820.1"/>
    </source>
</evidence>
<organism evidence="2 3">
    <name type="scientific">Plebeiibacterium sediminum</name>
    <dbReference type="NCBI Taxonomy" id="2992112"/>
    <lineage>
        <taxon>Bacteria</taxon>
        <taxon>Pseudomonadati</taxon>
        <taxon>Bacteroidota</taxon>
        <taxon>Bacteroidia</taxon>
        <taxon>Marinilabiliales</taxon>
        <taxon>Marinilabiliaceae</taxon>
        <taxon>Plebeiibacterium</taxon>
    </lineage>
</organism>
<feature type="signal peptide" evidence="1">
    <location>
        <begin position="1"/>
        <end position="24"/>
    </location>
</feature>
<name>A0AAE3SGT2_9BACT</name>
<dbReference type="Proteomes" id="UP001209229">
    <property type="component" value="Unassembled WGS sequence"/>
</dbReference>
<gene>
    <name evidence="2" type="ORF">OM075_20280</name>
</gene>
<sequence length="174" mass="19351">MRKVLIIPLSAMLFFACTLTNHNAENTEPEAISTSIELKSTDSTITPPGLKITSALNLLQNIKVEAFDVVALNGMWIVIENEKDIPQSLDIDIHINNEDGNIKINNDRLTVYVPTGSKTLFIPEATDEELTDYDHSTFVLEGNTPIENAIESTVQLEIMIKDSVVTQQKIILKQ</sequence>
<evidence type="ECO:0008006" key="4">
    <source>
        <dbReference type="Google" id="ProtNLM"/>
    </source>
</evidence>